<dbReference type="RefSeq" id="WP_358349113.1">
    <property type="nucleotide sequence ID" value="NZ_JBEZFP010000007.1"/>
</dbReference>
<dbReference type="InterPro" id="IPR017927">
    <property type="entry name" value="FAD-bd_FR_type"/>
</dbReference>
<reference evidence="5 6" key="1">
    <citation type="submission" date="2024-06" db="EMBL/GenBank/DDBJ databases">
        <title>The Natural Products Discovery Center: Release of the First 8490 Sequenced Strains for Exploring Actinobacteria Biosynthetic Diversity.</title>
        <authorList>
            <person name="Kalkreuter E."/>
            <person name="Kautsar S.A."/>
            <person name="Yang D."/>
            <person name="Bader C.D."/>
            <person name="Teijaro C.N."/>
            <person name="Fluegel L."/>
            <person name="Davis C.M."/>
            <person name="Simpson J.R."/>
            <person name="Lauterbach L."/>
            <person name="Steele A.D."/>
            <person name="Gui C."/>
            <person name="Meng S."/>
            <person name="Li G."/>
            <person name="Viehrig K."/>
            <person name="Ye F."/>
            <person name="Su P."/>
            <person name="Kiefer A.F."/>
            <person name="Nichols A."/>
            <person name="Cepeda A.J."/>
            <person name="Yan W."/>
            <person name="Fan B."/>
            <person name="Jiang Y."/>
            <person name="Adhikari A."/>
            <person name="Zheng C.-J."/>
            <person name="Schuster L."/>
            <person name="Cowan T.M."/>
            <person name="Smanski M.J."/>
            <person name="Chevrette M.G."/>
            <person name="De Carvalho L.P.S."/>
            <person name="Shen B."/>
        </authorList>
    </citation>
    <scope>NUCLEOTIDE SEQUENCE [LARGE SCALE GENOMIC DNA]</scope>
    <source>
        <strain evidence="5 6">NPDC048946</strain>
    </source>
</reference>
<dbReference type="PANTHER" id="PTHR47354">
    <property type="entry name" value="NADH OXIDOREDUCTASE HCR"/>
    <property type="match status" value="1"/>
</dbReference>
<dbReference type="EMBL" id="JBEZFP010000007">
    <property type="protein sequence ID" value="MEU8132763.1"/>
    <property type="molecule type" value="Genomic_DNA"/>
</dbReference>
<dbReference type="PRINTS" id="PR00410">
    <property type="entry name" value="PHEHYDRXLASE"/>
</dbReference>
<dbReference type="Pfam" id="PF00175">
    <property type="entry name" value="NAD_binding_1"/>
    <property type="match status" value="1"/>
</dbReference>
<keyword evidence="3" id="KW-0411">Iron-sulfur</keyword>
<dbReference type="PANTHER" id="PTHR47354:SF5">
    <property type="entry name" value="PROTEIN RFBI"/>
    <property type="match status" value="1"/>
</dbReference>
<dbReference type="PROSITE" id="PS51384">
    <property type="entry name" value="FAD_FR"/>
    <property type="match status" value="1"/>
</dbReference>
<dbReference type="Pfam" id="PF00970">
    <property type="entry name" value="FAD_binding_6"/>
    <property type="match status" value="1"/>
</dbReference>
<sequence length="274" mass="28902">MPTDAPAATGAGSVLPEIPEFAAPGRVAPSLRGKVDWQDGEIVELRAETPRMLTVRLALPVWNAHVAGQHYMVRLTAADGYTAQRHYSVASAPGDTGHIELTVDRVDGGEVSGYFHGAARVGDRIEVRGPLGGFFAWAGDRPALLIGGGSGLVPLVAMLRHHRAAVPGSAAADVGVELLACVRTPEDLPYREELTGDQVTVVHSRVAPPGLPVGRLTPEMVAPYAARAVAEDREVYVCGSTGFAEAVGRMLTRAGVPPARIRLERFGDAVPTDR</sequence>
<evidence type="ECO:0000256" key="3">
    <source>
        <dbReference type="ARBA" id="ARBA00023014"/>
    </source>
</evidence>
<comment type="caution">
    <text evidence="5">The sequence shown here is derived from an EMBL/GenBank/DDBJ whole genome shotgun (WGS) entry which is preliminary data.</text>
</comment>
<dbReference type="InterPro" id="IPR008333">
    <property type="entry name" value="Cbr1-like_FAD-bd_dom"/>
</dbReference>
<evidence type="ECO:0000256" key="2">
    <source>
        <dbReference type="ARBA" id="ARBA00022714"/>
    </source>
</evidence>
<comment type="cofactor">
    <cofactor evidence="1">
        <name>FAD</name>
        <dbReference type="ChEBI" id="CHEBI:57692"/>
    </cofactor>
</comment>
<evidence type="ECO:0000256" key="1">
    <source>
        <dbReference type="ARBA" id="ARBA00001974"/>
    </source>
</evidence>
<protein>
    <submittedName>
        <fullName evidence="5">FAD-binding oxidoreductase</fullName>
    </submittedName>
</protein>
<dbReference type="Proteomes" id="UP001551482">
    <property type="component" value="Unassembled WGS sequence"/>
</dbReference>
<dbReference type="Gene3D" id="3.40.50.80">
    <property type="entry name" value="Nucleotide-binding domain of ferredoxin-NADP reductase (FNR) module"/>
    <property type="match status" value="1"/>
</dbReference>
<evidence type="ECO:0000313" key="6">
    <source>
        <dbReference type="Proteomes" id="UP001551482"/>
    </source>
</evidence>
<dbReference type="Gene3D" id="2.40.30.10">
    <property type="entry name" value="Translation factors"/>
    <property type="match status" value="1"/>
</dbReference>
<feature type="domain" description="FAD-binding FR-type" evidence="4">
    <location>
        <begin position="35"/>
        <end position="137"/>
    </location>
</feature>
<evidence type="ECO:0000313" key="5">
    <source>
        <dbReference type="EMBL" id="MEU8132763.1"/>
    </source>
</evidence>
<dbReference type="InterPro" id="IPR001433">
    <property type="entry name" value="OxRdtase_FAD/NAD-bd"/>
</dbReference>
<organism evidence="5 6">
    <name type="scientific">Streptodolium elevatio</name>
    <dbReference type="NCBI Taxonomy" id="3157996"/>
    <lineage>
        <taxon>Bacteria</taxon>
        <taxon>Bacillati</taxon>
        <taxon>Actinomycetota</taxon>
        <taxon>Actinomycetes</taxon>
        <taxon>Kitasatosporales</taxon>
        <taxon>Streptomycetaceae</taxon>
        <taxon>Streptodolium</taxon>
    </lineage>
</organism>
<dbReference type="SUPFAM" id="SSF63380">
    <property type="entry name" value="Riboflavin synthase domain-like"/>
    <property type="match status" value="1"/>
</dbReference>
<gene>
    <name evidence="5" type="ORF">AB0C36_04560</name>
</gene>
<proteinExistence type="predicted"/>
<keyword evidence="2" id="KW-0408">Iron</keyword>
<keyword evidence="6" id="KW-1185">Reference proteome</keyword>
<dbReference type="InterPro" id="IPR050415">
    <property type="entry name" value="MRET"/>
</dbReference>
<evidence type="ECO:0000259" key="4">
    <source>
        <dbReference type="PROSITE" id="PS51384"/>
    </source>
</evidence>
<dbReference type="SUPFAM" id="SSF52343">
    <property type="entry name" value="Ferredoxin reductase-like, C-terminal NADP-linked domain"/>
    <property type="match status" value="1"/>
</dbReference>
<dbReference type="InterPro" id="IPR017938">
    <property type="entry name" value="Riboflavin_synthase-like_b-brl"/>
</dbReference>
<accession>A0ABV3DAJ5</accession>
<dbReference type="InterPro" id="IPR039261">
    <property type="entry name" value="FNR_nucleotide-bd"/>
</dbReference>
<name>A0ABV3DAJ5_9ACTN</name>
<keyword evidence="2" id="KW-0479">Metal-binding</keyword>
<keyword evidence="2" id="KW-0001">2Fe-2S</keyword>